<evidence type="ECO:0000313" key="13">
    <source>
        <dbReference type="EMBL" id="ELT96791.1"/>
    </source>
</evidence>
<evidence type="ECO:0000259" key="10">
    <source>
        <dbReference type="Pfam" id="PF01480"/>
    </source>
</evidence>
<feature type="compositionally biased region" description="Pro residues" evidence="9">
    <location>
        <begin position="154"/>
        <end position="171"/>
    </location>
</feature>
<dbReference type="EMBL" id="KB308725">
    <property type="protein sequence ID" value="ELT96791.1"/>
    <property type="molecule type" value="Genomic_DNA"/>
</dbReference>
<keyword evidence="6" id="KW-0539">Nucleus</keyword>
<keyword evidence="5" id="KW-0508">mRNA splicing</keyword>
<dbReference type="InterPro" id="IPR027104">
    <property type="entry name" value="Prp3"/>
</dbReference>
<feature type="domain" description="Small nuclear ribonucleoprotein Prp3 C-terminal" evidence="11">
    <location>
        <begin position="503"/>
        <end position="625"/>
    </location>
</feature>
<evidence type="ECO:0000256" key="7">
    <source>
        <dbReference type="ARBA" id="ARBA00032955"/>
    </source>
</evidence>
<dbReference type="EnsemblMetazoa" id="CapteT19567">
    <property type="protein sequence ID" value="CapteP19567"/>
    <property type="gene ID" value="CapteG19567"/>
</dbReference>
<proteinExistence type="predicted"/>
<protein>
    <recommendedName>
        <fullName evidence="2">U4/U6 small nuclear ribonucleoprotein Prp3</fullName>
    </recommendedName>
    <alternativeName>
        <fullName evidence="7">Pre-mRNA-splicing factor 3</fullName>
    </alternativeName>
</protein>
<evidence type="ECO:0000256" key="6">
    <source>
        <dbReference type="ARBA" id="ARBA00023242"/>
    </source>
</evidence>
<feature type="domain" description="PWI" evidence="10">
    <location>
        <begin position="10"/>
        <end position="71"/>
    </location>
</feature>
<dbReference type="InterPro" id="IPR002483">
    <property type="entry name" value="PWI_dom"/>
</dbReference>
<feature type="domain" description="Pre-mRNA-splicing factor 3" evidence="12">
    <location>
        <begin position="269"/>
        <end position="480"/>
    </location>
</feature>
<gene>
    <name evidence="13" type="ORF">CAPTEDRAFT_19567</name>
</gene>
<dbReference type="Proteomes" id="UP000014760">
    <property type="component" value="Unassembled WGS sequence"/>
</dbReference>
<name>R7TZI4_CAPTE</name>
<evidence type="ECO:0000256" key="2">
    <source>
        <dbReference type="ARBA" id="ARBA00016514"/>
    </source>
</evidence>
<reference evidence="14" key="3">
    <citation type="submission" date="2015-06" db="UniProtKB">
        <authorList>
            <consortium name="EnsemblMetazoa"/>
        </authorList>
    </citation>
    <scope>IDENTIFICATION</scope>
</reference>
<keyword evidence="3" id="KW-0597">Phosphoprotein</keyword>
<dbReference type="STRING" id="283909.R7TZI4"/>
<evidence type="ECO:0000313" key="14">
    <source>
        <dbReference type="EnsemblMetazoa" id="CapteP19567"/>
    </source>
</evidence>
<feature type="region of interest" description="Disordered" evidence="9">
    <location>
        <begin position="465"/>
        <end position="493"/>
    </location>
</feature>
<dbReference type="Gene3D" id="1.20.1390.10">
    <property type="entry name" value="PWI domain"/>
    <property type="match status" value="1"/>
</dbReference>
<evidence type="ECO:0000259" key="11">
    <source>
        <dbReference type="Pfam" id="PF06544"/>
    </source>
</evidence>
<feature type="compositionally biased region" description="Basic and acidic residues" evidence="9">
    <location>
        <begin position="469"/>
        <end position="493"/>
    </location>
</feature>
<evidence type="ECO:0000256" key="9">
    <source>
        <dbReference type="SAM" id="MobiDB-lite"/>
    </source>
</evidence>
<feature type="region of interest" description="Disordered" evidence="9">
    <location>
        <begin position="83"/>
        <end position="102"/>
    </location>
</feature>
<evidence type="ECO:0000256" key="8">
    <source>
        <dbReference type="ARBA" id="ARBA00035603"/>
    </source>
</evidence>
<dbReference type="AlphaFoldDB" id="R7TZI4"/>
<dbReference type="OMA" id="NPQHRFK"/>
<dbReference type="HOGENOM" id="CLU_015750_3_0_1"/>
<keyword evidence="4" id="KW-0507">mRNA processing</keyword>
<dbReference type="OrthoDB" id="10264544at2759"/>
<evidence type="ECO:0000313" key="15">
    <source>
        <dbReference type="Proteomes" id="UP000014760"/>
    </source>
</evidence>
<dbReference type="Pfam" id="PF01480">
    <property type="entry name" value="PWI"/>
    <property type="match status" value="1"/>
</dbReference>
<reference evidence="13 15" key="2">
    <citation type="journal article" date="2013" name="Nature">
        <title>Insights into bilaterian evolution from three spiralian genomes.</title>
        <authorList>
            <person name="Simakov O."/>
            <person name="Marletaz F."/>
            <person name="Cho S.J."/>
            <person name="Edsinger-Gonzales E."/>
            <person name="Havlak P."/>
            <person name="Hellsten U."/>
            <person name="Kuo D.H."/>
            <person name="Larsson T."/>
            <person name="Lv J."/>
            <person name="Arendt D."/>
            <person name="Savage R."/>
            <person name="Osoegawa K."/>
            <person name="de Jong P."/>
            <person name="Grimwood J."/>
            <person name="Chapman J.A."/>
            <person name="Shapiro H."/>
            <person name="Aerts A."/>
            <person name="Otillar R.P."/>
            <person name="Terry A.Y."/>
            <person name="Boore J.L."/>
            <person name="Grigoriev I.V."/>
            <person name="Lindberg D.R."/>
            <person name="Seaver E.C."/>
            <person name="Weisblat D.A."/>
            <person name="Putnam N.H."/>
            <person name="Rokhsar D.S."/>
        </authorList>
    </citation>
    <scope>NUCLEOTIDE SEQUENCE</scope>
    <source>
        <strain evidence="13 15">I ESC-2004</strain>
    </source>
</reference>
<dbReference type="PANTHER" id="PTHR14212">
    <property type="entry name" value="U4/U6-ASSOCIATED RNA SPLICING FACTOR-RELATED"/>
    <property type="match status" value="1"/>
</dbReference>
<sequence length="638" mass="72681">MALSRKEQEDFKPIIDRTVLKFLGFSEPTLTTAATDCLFNGCTQHETKKKLAGLLDDKQASKFTEQLFTALDDHRLLVKLQKNRRKREKATEEESRVEAAAPKKKKRFEETIMVADTAGLPSPGQLNSDKIKEMMANAQRMIEQRKQQLNIQNAPPPPPPPAPAPAPAPVPLDPHVIEGKQRKVAEMQESVQARFANLGLPAVPAAPIIPTKPTPLILDELGRTIDIKTGEAVQLTHHTPTLKANIRAKKREQFRTVAEKPVEESVETKFHDPRMRKKIASRYRRQFKFHETGKFQTLAQRLRTKAQLEKLQNEIASAARKTGIASASRLASIAPKLMGVGEIPQMEWWDTTLTQANDYASLKDEVIDSLRGITHLVEHPTQMQPPAQVPYDVQVQVILTKRERKKLRRQNRMENQKEATEKIRLGLIPPPEPKVRMANLMRVLGTEAVQDPTKVEAHVRAQMAKRQKAHEEANAARKLTKEERREKKARKLQEDVSTGVHVSVYRVNDLTDPSKKFKVETNANQLYMTGIVILHKDCNVVVVEGGPKQQKKFRRLMLHRIKWDEDKRGAKKETEDGKVNTCRLVWEGTVASRGFGEVRFKQCPTETFAREQFRKGNVEHYWDLAYSYSVLEANEDRD</sequence>
<keyword evidence="15" id="KW-1185">Reference proteome</keyword>
<dbReference type="EMBL" id="AMQN01002229">
    <property type="status" value="NOT_ANNOTATED_CDS"/>
    <property type="molecule type" value="Genomic_DNA"/>
</dbReference>
<dbReference type="Pfam" id="PF06544">
    <property type="entry name" value="Prp3_C"/>
    <property type="match status" value="1"/>
</dbReference>
<evidence type="ECO:0000256" key="1">
    <source>
        <dbReference type="ARBA" id="ARBA00004123"/>
    </source>
</evidence>
<dbReference type="PANTHER" id="PTHR14212:SF0">
    <property type="entry name" value="U4_U6 SMALL NUCLEAR RIBONUCLEOPROTEIN PRP3"/>
    <property type="match status" value="1"/>
</dbReference>
<comment type="function">
    <text evidence="8">Plays a role in pre-mRNA splicing as component of the U4/U6-U5 tri-snRNP complex that is involved in spliceosome assembly, and as component of the precatalytic spliceosome (spliceosome B complex).</text>
</comment>
<evidence type="ECO:0000256" key="5">
    <source>
        <dbReference type="ARBA" id="ARBA00023187"/>
    </source>
</evidence>
<dbReference type="GO" id="GO:0046540">
    <property type="term" value="C:U4/U6 x U5 tri-snRNP complex"/>
    <property type="evidence" value="ECO:0007669"/>
    <property type="project" value="InterPro"/>
</dbReference>
<comment type="subcellular location">
    <subcellularLocation>
        <location evidence="1">Nucleus</location>
    </subcellularLocation>
</comment>
<dbReference type="InterPro" id="IPR013881">
    <property type="entry name" value="Pre-mRNA_splic_Prp3_dom"/>
</dbReference>
<evidence type="ECO:0000259" key="12">
    <source>
        <dbReference type="Pfam" id="PF08572"/>
    </source>
</evidence>
<dbReference type="Pfam" id="PF08572">
    <property type="entry name" value="PRP3"/>
    <property type="match status" value="1"/>
</dbReference>
<accession>R7TZI4</accession>
<dbReference type="CDD" id="cd24162">
    <property type="entry name" value="Prp3_C"/>
    <property type="match status" value="1"/>
</dbReference>
<dbReference type="FunCoup" id="R7TZI4">
    <property type="interactions" value="2383"/>
</dbReference>
<evidence type="ECO:0000256" key="3">
    <source>
        <dbReference type="ARBA" id="ARBA00022553"/>
    </source>
</evidence>
<organism evidence="13">
    <name type="scientific">Capitella teleta</name>
    <name type="common">Polychaete worm</name>
    <dbReference type="NCBI Taxonomy" id="283909"/>
    <lineage>
        <taxon>Eukaryota</taxon>
        <taxon>Metazoa</taxon>
        <taxon>Spiralia</taxon>
        <taxon>Lophotrochozoa</taxon>
        <taxon>Annelida</taxon>
        <taxon>Polychaeta</taxon>
        <taxon>Sedentaria</taxon>
        <taxon>Scolecida</taxon>
        <taxon>Capitellidae</taxon>
        <taxon>Capitella</taxon>
    </lineage>
</organism>
<feature type="region of interest" description="Disordered" evidence="9">
    <location>
        <begin position="150"/>
        <end position="171"/>
    </location>
</feature>
<dbReference type="InterPro" id="IPR010541">
    <property type="entry name" value="Prp3_C"/>
</dbReference>
<evidence type="ECO:0000256" key="4">
    <source>
        <dbReference type="ARBA" id="ARBA00022664"/>
    </source>
</evidence>
<reference evidence="15" key="1">
    <citation type="submission" date="2012-12" db="EMBL/GenBank/DDBJ databases">
        <authorList>
            <person name="Hellsten U."/>
            <person name="Grimwood J."/>
            <person name="Chapman J.A."/>
            <person name="Shapiro H."/>
            <person name="Aerts A."/>
            <person name="Otillar R.P."/>
            <person name="Terry A.Y."/>
            <person name="Boore J.L."/>
            <person name="Simakov O."/>
            <person name="Marletaz F."/>
            <person name="Cho S.-J."/>
            <person name="Edsinger-Gonzales E."/>
            <person name="Havlak P."/>
            <person name="Kuo D.-H."/>
            <person name="Larsson T."/>
            <person name="Lv J."/>
            <person name="Arendt D."/>
            <person name="Savage R."/>
            <person name="Osoegawa K."/>
            <person name="de Jong P."/>
            <person name="Lindberg D.R."/>
            <person name="Seaver E.C."/>
            <person name="Weisblat D.A."/>
            <person name="Putnam N.H."/>
            <person name="Grigoriev I.V."/>
            <person name="Rokhsar D.S."/>
        </authorList>
    </citation>
    <scope>NUCLEOTIDE SEQUENCE</scope>
    <source>
        <strain evidence="15">I ESC-2004</strain>
    </source>
</reference>
<dbReference type="GO" id="GO:0000398">
    <property type="term" value="P:mRNA splicing, via spliceosome"/>
    <property type="evidence" value="ECO:0007669"/>
    <property type="project" value="InterPro"/>
</dbReference>